<dbReference type="AlphaFoldDB" id="X0VAD9"/>
<dbReference type="SMART" id="SM00065">
    <property type="entry name" value="GAF"/>
    <property type="match status" value="1"/>
</dbReference>
<evidence type="ECO:0000313" key="2">
    <source>
        <dbReference type="EMBL" id="GAF97560.1"/>
    </source>
</evidence>
<name>X0VAD9_9ZZZZ</name>
<reference evidence="2" key="1">
    <citation type="journal article" date="2014" name="Front. Microbiol.">
        <title>High frequency of phylogenetically diverse reductive dehalogenase-homologous genes in deep subseafloor sedimentary metagenomes.</title>
        <authorList>
            <person name="Kawai M."/>
            <person name="Futagami T."/>
            <person name="Toyoda A."/>
            <person name="Takaki Y."/>
            <person name="Nishi S."/>
            <person name="Hori S."/>
            <person name="Arai W."/>
            <person name="Tsubouchi T."/>
            <person name="Morono Y."/>
            <person name="Uchiyama I."/>
            <person name="Ito T."/>
            <person name="Fujiyama A."/>
            <person name="Inagaki F."/>
            <person name="Takami H."/>
        </authorList>
    </citation>
    <scope>NUCLEOTIDE SEQUENCE</scope>
    <source>
        <strain evidence="2">Expedition CK06-06</strain>
    </source>
</reference>
<dbReference type="InterPro" id="IPR029016">
    <property type="entry name" value="GAF-like_dom_sf"/>
</dbReference>
<protein>
    <recommendedName>
        <fullName evidence="1">GAF domain-containing protein</fullName>
    </recommendedName>
</protein>
<sequence length="226" mass="25997">MALPKTENRQEEVNNVETLQKELEFSKRLNFITNKIHSSRDIDDILINLRDSILGVFDADRLTIYVVDGAKKEIVSRFKTGEEINEIRVPINNTSIAGYSAKSGRIANIANAYENNELKKINPELTFDRSWDEKTGYVTKQVLVAPIRFDKYLLGVIQLINKLDGKHFTLEDQKSVIEIAKVLGIAFYNHQRLKQQTRRTKFDHLISNNIITRKDLEAGMVLHGRK</sequence>
<comment type="caution">
    <text evidence="2">The sequence shown here is derived from an EMBL/GenBank/DDBJ whole genome shotgun (WGS) entry which is preliminary data.</text>
</comment>
<proteinExistence type="predicted"/>
<dbReference type="EMBL" id="BARS01014859">
    <property type="protein sequence ID" value="GAF97560.1"/>
    <property type="molecule type" value="Genomic_DNA"/>
</dbReference>
<feature type="non-terminal residue" evidence="2">
    <location>
        <position position="226"/>
    </location>
</feature>
<gene>
    <name evidence="2" type="ORF">S01H1_24695</name>
</gene>
<dbReference type="SUPFAM" id="SSF55781">
    <property type="entry name" value="GAF domain-like"/>
    <property type="match status" value="1"/>
</dbReference>
<accession>X0VAD9</accession>
<dbReference type="Pfam" id="PF01590">
    <property type="entry name" value="GAF"/>
    <property type="match status" value="1"/>
</dbReference>
<organism evidence="2">
    <name type="scientific">marine sediment metagenome</name>
    <dbReference type="NCBI Taxonomy" id="412755"/>
    <lineage>
        <taxon>unclassified sequences</taxon>
        <taxon>metagenomes</taxon>
        <taxon>ecological metagenomes</taxon>
    </lineage>
</organism>
<evidence type="ECO:0000259" key="1">
    <source>
        <dbReference type="SMART" id="SM00065"/>
    </source>
</evidence>
<feature type="domain" description="GAF" evidence="1">
    <location>
        <begin position="41"/>
        <end position="197"/>
    </location>
</feature>
<dbReference type="InterPro" id="IPR003018">
    <property type="entry name" value="GAF"/>
</dbReference>
<dbReference type="Gene3D" id="3.30.450.40">
    <property type="match status" value="1"/>
</dbReference>